<dbReference type="Proteomes" id="UP000325440">
    <property type="component" value="Unassembled WGS sequence"/>
</dbReference>
<proteinExistence type="predicted"/>
<dbReference type="SUPFAM" id="SSF52047">
    <property type="entry name" value="RNI-like"/>
    <property type="match status" value="1"/>
</dbReference>
<protein>
    <submittedName>
        <fullName evidence="1">Leucine-rich repeat domain, L domain-like</fullName>
    </submittedName>
</protein>
<evidence type="ECO:0000313" key="2">
    <source>
        <dbReference type="Proteomes" id="UP000325440"/>
    </source>
</evidence>
<evidence type="ECO:0000313" key="1">
    <source>
        <dbReference type="EMBL" id="VVC35280.1"/>
    </source>
</evidence>
<dbReference type="AlphaFoldDB" id="A0A5E4MYX8"/>
<gene>
    <name evidence="1" type="ORF">CINCED_3A013766</name>
</gene>
<organism evidence="1 2">
    <name type="scientific">Cinara cedri</name>
    <dbReference type="NCBI Taxonomy" id="506608"/>
    <lineage>
        <taxon>Eukaryota</taxon>
        <taxon>Metazoa</taxon>
        <taxon>Ecdysozoa</taxon>
        <taxon>Arthropoda</taxon>
        <taxon>Hexapoda</taxon>
        <taxon>Insecta</taxon>
        <taxon>Pterygota</taxon>
        <taxon>Neoptera</taxon>
        <taxon>Paraneoptera</taxon>
        <taxon>Hemiptera</taxon>
        <taxon>Sternorrhyncha</taxon>
        <taxon>Aphidomorpha</taxon>
        <taxon>Aphidoidea</taxon>
        <taxon>Aphididae</taxon>
        <taxon>Lachninae</taxon>
        <taxon>Cinara</taxon>
    </lineage>
</organism>
<dbReference type="Gene3D" id="3.80.10.10">
    <property type="entry name" value="Ribonuclease Inhibitor"/>
    <property type="match status" value="1"/>
</dbReference>
<dbReference type="EMBL" id="CABPRJ010001248">
    <property type="protein sequence ID" value="VVC35280.1"/>
    <property type="molecule type" value="Genomic_DNA"/>
</dbReference>
<dbReference type="InterPro" id="IPR032675">
    <property type="entry name" value="LRR_dom_sf"/>
</dbReference>
<keyword evidence="2" id="KW-1185">Reference proteome</keyword>
<dbReference type="OrthoDB" id="6629628at2759"/>
<name>A0A5E4MYX8_9HEMI</name>
<reference evidence="1 2" key="1">
    <citation type="submission" date="2019-08" db="EMBL/GenBank/DDBJ databases">
        <authorList>
            <person name="Alioto T."/>
            <person name="Alioto T."/>
            <person name="Gomez Garrido J."/>
        </authorList>
    </citation>
    <scope>NUCLEOTIDE SEQUENCE [LARGE SCALE GENOMIC DNA]</scope>
</reference>
<accession>A0A5E4MYX8</accession>
<sequence>MFLKKITNLRSLRLENCHGQFLEQNIGTIRSMKNLKKLELINAVITDFVAIELGKCHGITALLIISLFEQNCAHMNNLIIDCLLKLKNTLTHLVWGITFQYLRISDIFIQQYQEGLYNLGYSLDLSEESEPFENMAVLRSTKLKLQSELSSVGGSQISMPLDLEKPENDNAKNIHLDVVSVAELKHCLKSIFGNTKVKIIKILTTEASQVFLSKHFDDF</sequence>